<keyword evidence="4 5" id="KW-0472">Membrane</keyword>
<dbReference type="PROSITE" id="PS50850">
    <property type="entry name" value="MFS"/>
    <property type="match status" value="1"/>
</dbReference>
<evidence type="ECO:0000256" key="3">
    <source>
        <dbReference type="ARBA" id="ARBA00022989"/>
    </source>
</evidence>
<dbReference type="Proteomes" id="UP000263486">
    <property type="component" value="Unassembled WGS sequence"/>
</dbReference>
<keyword evidence="3 5" id="KW-1133">Transmembrane helix</keyword>
<dbReference type="PANTHER" id="PTHR43826">
    <property type="entry name" value="GLUCOSE-6-PHOSPHATE EXCHANGER SLC37A4"/>
    <property type="match status" value="1"/>
</dbReference>
<dbReference type="InterPro" id="IPR051337">
    <property type="entry name" value="OPA_Antiporter"/>
</dbReference>
<dbReference type="InterPro" id="IPR020846">
    <property type="entry name" value="MFS_dom"/>
</dbReference>
<sequence length="436" mass="48251">MSNFFKSIGGVVGVDTKNVDKEYTRYKWQVFITIFVGYAIFYITRKNLSFAKPYLIEQLGYTKLQVGAIAAGMPLAYGLGKFIMGGVSDKSNPRYFMGLGLILAGIVNIIFGSVHSILAFTVLWTINGWVQSMGWPPCGKTMKVWFSDNERGTWMSVWNTAHNVGAMMIPAIVILGVGMFSGSWRGLFFLPGIISIIAGILTMVFLRDKPESLGLPSVREYHGEVLKEDVKVISKRSSKQIFVEDILKNKVLWSLALSNAFVYFLRYGTLDWISVYLVQYKGINIKEAGFSFFMFEFAAIPGTILLGWISDKVFKGRRTPLIMLCLLLSAVLVTTYWMTDNMVIINIAISLIGALIYFPVAAIGIAAVDIAKDDSAGMSAGWTGLFGYFVGATGAELGVGYVLDNYSWNVYFIMLIASAIIAMVLLIPAWNSGKDR</sequence>
<feature type="transmembrane region" description="Helical" evidence="5">
    <location>
        <begin position="344"/>
        <end position="368"/>
    </location>
</feature>
<dbReference type="Pfam" id="PF07690">
    <property type="entry name" value="MFS_1"/>
    <property type="match status" value="1"/>
</dbReference>
<dbReference type="Gene3D" id="1.20.1250.20">
    <property type="entry name" value="MFS general substrate transporter like domains"/>
    <property type="match status" value="2"/>
</dbReference>
<feature type="transmembrane region" description="Helical" evidence="5">
    <location>
        <begin position="64"/>
        <end position="83"/>
    </location>
</feature>
<proteinExistence type="predicted"/>
<evidence type="ECO:0000259" key="6">
    <source>
        <dbReference type="PROSITE" id="PS50850"/>
    </source>
</evidence>
<organism evidence="7 8">
    <name type="scientific">Psychrilyobacter piezotolerans</name>
    <dbReference type="NCBI Taxonomy" id="2293438"/>
    <lineage>
        <taxon>Bacteria</taxon>
        <taxon>Fusobacteriati</taxon>
        <taxon>Fusobacteriota</taxon>
        <taxon>Fusobacteriia</taxon>
        <taxon>Fusobacteriales</taxon>
        <taxon>Fusobacteriaceae</taxon>
        <taxon>Psychrilyobacter</taxon>
    </lineage>
</organism>
<dbReference type="EMBL" id="QUAJ01000013">
    <property type="protein sequence ID" value="REI41070.1"/>
    <property type="molecule type" value="Genomic_DNA"/>
</dbReference>
<dbReference type="RefSeq" id="WP_114642428.1">
    <property type="nucleotide sequence ID" value="NZ_JAACIO010000014.1"/>
</dbReference>
<feature type="transmembrane region" description="Helical" evidence="5">
    <location>
        <begin position="380"/>
        <end position="403"/>
    </location>
</feature>
<feature type="transmembrane region" description="Helical" evidence="5">
    <location>
        <begin position="26"/>
        <end position="43"/>
    </location>
</feature>
<dbReference type="InterPro" id="IPR036259">
    <property type="entry name" value="MFS_trans_sf"/>
</dbReference>
<reference evidence="7 8" key="1">
    <citation type="submission" date="2018-08" db="EMBL/GenBank/DDBJ databases">
        <title>Draft genome sequence of Psychrilyobacter sp. strain SD5 isolated from Black Sea water.</title>
        <authorList>
            <person name="Yadav S."/>
            <person name="Villanueva L."/>
            <person name="Damste J.S.S."/>
        </authorList>
    </citation>
    <scope>NUCLEOTIDE SEQUENCE [LARGE SCALE GENOMIC DNA]</scope>
    <source>
        <strain evidence="7 8">SD5</strain>
    </source>
</reference>
<gene>
    <name evidence="7" type="ORF">DYH56_08530</name>
</gene>
<dbReference type="SUPFAM" id="SSF103473">
    <property type="entry name" value="MFS general substrate transporter"/>
    <property type="match status" value="1"/>
</dbReference>
<dbReference type="InterPro" id="IPR000849">
    <property type="entry name" value="Sugar_P_transporter"/>
</dbReference>
<evidence type="ECO:0000256" key="1">
    <source>
        <dbReference type="ARBA" id="ARBA00004127"/>
    </source>
</evidence>
<dbReference type="InterPro" id="IPR011701">
    <property type="entry name" value="MFS"/>
</dbReference>
<dbReference type="CDD" id="cd17345">
    <property type="entry name" value="MFS_GlpT"/>
    <property type="match status" value="1"/>
</dbReference>
<protein>
    <submittedName>
        <fullName evidence="7">MFS transporter</fullName>
    </submittedName>
</protein>
<name>A0ABX9KGY5_9FUSO</name>
<feature type="domain" description="Major facilitator superfamily (MFS) profile" evidence="6">
    <location>
        <begin position="30"/>
        <end position="434"/>
    </location>
</feature>
<evidence type="ECO:0000313" key="7">
    <source>
        <dbReference type="EMBL" id="REI41070.1"/>
    </source>
</evidence>
<keyword evidence="8" id="KW-1185">Reference proteome</keyword>
<feature type="transmembrane region" description="Helical" evidence="5">
    <location>
        <begin position="321"/>
        <end position="338"/>
    </location>
</feature>
<evidence type="ECO:0000256" key="2">
    <source>
        <dbReference type="ARBA" id="ARBA00022692"/>
    </source>
</evidence>
<evidence type="ECO:0000313" key="8">
    <source>
        <dbReference type="Proteomes" id="UP000263486"/>
    </source>
</evidence>
<keyword evidence="2 5" id="KW-0812">Transmembrane</keyword>
<evidence type="ECO:0000256" key="5">
    <source>
        <dbReference type="SAM" id="Phobius"/>
    </source>
</evidence>
<comment type="caution">
    <text evidence="7">The sequence shown here is derived from an EMBL/GenBank/DDBJ whole genome shotgun (WGS) entry which is preliminary data.</text>
</comment>
<feature type="transmembrane region" description="Helical" evidence="5">
    <location>
        <begin position="95"/>
        <end position="124"/>
    </location>
</feature>
<feature type="transmembrane region" description="Helical" evidence="5">
    <location>
        <begin position="288"/>
        <end position="309"/>
    </location>
</feature>
<feature type="transmembrane region" description="Helical" evidence="5">
    <location>
        <begin position="161"/>
        <end position="180"/>
    </location>
</feature>
<dbReference type="PIRSF" id="PIRSF002808">
    <property type="entry name" value="Hexose_phosphate_transp"/>
    <property type="match status" value="1"/>
</dbReference>
<comment type="subcellular location">
    <subcellularLocation>
        <location evidence="1">Endomembrane system</location>
        <topology evidence="1">Multi-pass membrane protein</topology>
    </subcellularLocation>
</comment>
<feature type="transmembrane region" description="Helical" evidence="5">
    <location>
        <begin position="186"/>
        <end position="206"/>
    </location>
</feature>
<feature type="transmembrane region" description="Helical" evidence="5">
    <location>
        <begin position="251"/>
        <end position="268"/>
    </location>
</feature>
<dbReference type="PANTHER" id="PTHR43826:SF6">
    <property type="entry name" value="GLYCEROL-3-PHOSPHATE TRANSPORTER"/>
    <property type="match status" value="1"/>
</dbReference>
<accession>A0ABX9KGY5</accession>
<evidence type="ECO:0000256" key="4">
    <source>
        <dbReference type="ARBA" id="ARBA00023136"/>
    </source>
</evidence>
<feature type="transmembrane region" description="Helical" evidence="5">
    <location>
        <begin position="409"/>
        <end position="430"/>
    </location>
</feature>